<evidence type="ECO:0000313" key="3">
    <source>
        <dbReference type="Proteomes" id="UP000177943"/>
    </source>
</evidence>
<proteinExistence type="predicted"/>
<evidence type="ECO:0000256" key="1">
    <source>
        <dbReference type="SAM" id="Phobius"/>
    </source>
</evidence>
<dbReference type="Proteomes" id="UP000177943">
    <property type="component" value="Unassembled WGS sequence"/>
</dbReference>
<name>A0A1G2MUR9_9BACT</name>
<accession>A0A1G2MUR9</accession>
<gene>
    <name evidence="2" type="ORF">A3D56_02800</name>
</gene>
<keyword evidence="1" id="KW-0472">Membrane</keyword>
<evidence type="ECO:0000313" key="2">
    <source>
        <dbReference type="EMBL" id="OHA26832.1"/>
    </source>
</evidence>
<dbReference type="AlphaFoldDB" id="A0A1G2MUR9"/>
<organism evidence="2 3">
    <name type="scientific">Candidatus Taylorbacteria bacterium RIFCSPHIGHO2_02_FULL_45_35</name>
    <dbReference type="NCBI Taxonomy" id="1802311"/>
    <lineage>
        <taxon>Bacteria</taxon>
        <taxon>Candidatus Tayloriibacteriota</taxon>
    </lineage>
</organism>
<dbReference type="EMBL" id="MHRP01000026">
    <property type="protein sequence ID" value="OHA26832.1"/>
    <property type="molecule type" value="Genomic_DNA"/>
</dbReference>
<reference evidence="2 3" key="1">
    <citation type="journal article" date="2016" name="Nat. Commun.">
        <title>Thousands of microbial genomes shed light on interconnected biogeochemical processes in an aquifer system.</title>
        <authorList>
            <person name="Anantharaman K."/>
            <person name="Brown C.T."/>
            <person name="Hug L.A."/>
            <person name="Sharon I."/>
            <person name="Castelle C.J."/>
            <person name="Probst A.J."/>
            <person name="Thomas B.C."/>
            <person name="Singh A."/>
            <person name="Wilkins M.J."/>
            <person name="Karaoz U."/>
            <person name="Brodie E.L."/>
            <person name="Williams K.H."/>
            <person name="Hubbard S.S."/>
            <person name="Banfield J.F."/>
        </authorList>
    </citation>
    <scope>NUCLEOTIDE SEQUENCE [LARGE SCALE GENOMIC DNA]</scope>
</reference>
<comment type="caution">
    <text evidence="2">The sequence shown here is derived from an EMBL/GenBank/DDBJ whole genome shotgun (WGS) entry which is preliminary data.</text>
</comment>
<keyword evidence="1" id="KW-0812">Transmembrane</keyword>
<protein>
    <submittedName>
        <fullName evidence="2">Uncharacterized protein</fullName>
    </submittedName>
</protein>
<keyword evidence="1" id="KW-1133">Transmembrane helix</keyword>
<feature type="transmembrane region" description="Helical" evidence="1">
    <location>
        <begin position="30"/>
        <end position="48"/>
    </location>
</feature>
<sequence>MNRTLFITLAFSYILSPFLFEIFFKENGDYFTAGLIALSLLFFLVVELKTKYISQTAQHFSTGGRYIKKLIHLPFSKYFE</sequence>